<dbReference type="Gene3D" id="3.40.50.12780">
    <property type="entry name" value="N-terminal domain of ligase-like"/>
    <property type="match status" value="1"/>
</dbReference>
<evidence type="ECO:0000313" key="2">
    <source>
        <dbReference type="EMBL" id="GLY68450.1"/>
    </source>
</evidence>
<organism evidence="2 3">
    <name type="scientific">Amycolatopsis taiwanensis</name>
    <dbReference type="NCBI Taxonomy" id="342230"/>
    <lineage>
        <taxon>Bacteria</taxon>
        <taxon>Bacillati</taxon>
        <taxon>Actinomycetota</taxon>
        <taxon>Actinomycetes</taxon>
        <taxon>Pseudonocardiales</taxon>
        <taxon>Pseudonocardiaceae</taxon>
        <taxon>Amycolatopsis</taxon>
    </lineage>
</organism>
<dbReference type="Proteomes" id="UP001165136">
    <property type="component" value="Unassembled WGS sequence"/>
</dbReference>
<keyword evidence="3" id="KW-1185">Reference proteome</keyword>
<dbReference type="Pfam" id="PF00501">
    <property type="entry name" value="AMP-binding"/>
    <property type="match status" value="1"/>
</dbReference>
<dbReference type="SUPFAM" id="SSF56801">
    <property type="entry name" value="Acetyl-CoA synthetase-like"/>
    <property type="match status" value="1"/>
</dbReference>
<dbReference type="EMBL" id="BSTI01000011">
    <property type="protein sequence ID" value="GLY68450.1"/>
    <property type="molecule type" value="Genomic_DNA"/>
</dbReference>
<feature type="domain" description="AMP-dependent synthetase/ligase" evidence="1">
    <location>
        <begin position="19"/>
        <end position="87"/>
    </location>
</feature>
<name>A0A9W6VH66_9PSEU</name>
<accession>A0A9W6VH66</accession>
<protein>
    <recommendedName>
        <fullName evidence="1">AMP-dependent synthetase/ligase domain-containing protein</fullName>
    </recommendedName>
</protein>
<comment type="caution">
    <text evidence="2">The sequence shown here is derived from an EMBL/GenBank/DDBJ whole genome shotgun (WGS) entry which is preliminary data.</text>
</comment>
<proteinExistence type="predicted"/>
<reference evidence="2" key="1">
    <citation type="submission" date="2023-03" db="EMBL/GenBank/DDBJ databases">
        <title>Amycolatopsis taiwanensis NBRC 103393.</title>
        <authorList>
            <person name="Ichikawa N."/>
            <person name="Sato H."/>
            <person name="Tonouchi N."/>
        </authorList>
    </citation>
    <scope>NUCLEOTIDE SEQUENCE</scope>
    <source>
        <strain evidence="2">NBRC 103393</strain>
    </source>
</reference>
<dbReference type="AlphaFoldDB" id="A0A9W6VH66"/>
<evidence type="ECO:0000313" key="3">
    <source>
        <dbReference type="Proteomes" id="UP001165136"/>
    </source>
</evidence>
<dbReference type="InterPro" id="IPR042099">
    <property type="entry name" value="ANL_N_sf"/>
</dbReference>
<evidence type="ECO:0000259" key="1">
    <source>
        <dbReference type="Pfam" id="PF00501"/>
    </source>
</evidence>
<gene>
    <name evidence="2" type="ORF">Atai01_50690</name>
</gene>
<sequence length="212" mass="23208">MGEASIFLTRMLDVLCDGGDRMAFAHDRRSMTYRAAYEKLRHLHDMLKTEGVTPGRSVAIIGGNVPERILLQIAAQLRGARVVHLESTDVLDDLAPDHVFSADLEGPLLPEHNGSSASEVDIALPRSVETIFPADDGFVSYGETYEQLARESRPDPDHAERVLLIAPISHPVGNRIACKTLLSGDTVVIHEHTAEEVLSVPQESESELSRPV</sequence>
<dbReference type="RefSeq" id="WP_285488394.1">
    <property type="nucleotide sequence ID" value="NZ_BSTI01000011.1"/>
</dbReference>
<dbReference type="InterPro" id="IPR000873">
    <property type="entry name" value="AMP-dep_synth/lig_dom"/>
</dbReference>